<reference evidence="1" key="1">
    <citation type="journal article" date="2014" name="Front. Microbiol.">
        <title>High frequency of phylogenetically diverse reductive dehalogenase-homologous genes in deep subseafloor sedimentary metagenomes.</title>
        <authorList>
            <person name="Kawai M."/>
            <person name="Futagami T."/>
            <person name="Toyoda A."/>
            <person name="Takaki Y."/>
            <person name="Nishi S."/>
            <person name="Hori S."/>
            <person name="Arai W."/>
            <person name="Tsubouchi T."/>
            <person name="Morono Y."/>
            <person name="Uchiyama I."/>
            <person name="Ito T."/>
            <person name="Fujiyama A."/>
            <person name="Inagaki F."/>
            <person name="Takami H."/>
        </authorList>
    </citation>
    <scope>NUCLEOTIDE SEQUENCE</scope>
    <source>
        <strain evidence="1">Expedition CK06-06</strain>
    </source>
</reference>
<dbReference type="EMBL" id="BARV01032863">
    <property type="protein sequence ID" value="GAI38850.1"/>
    <property type="molecule type" value="Genomic_DNA"/>
</dbReference>
<accession>X1PIH8</accession>
<protein>
    <submittedName>
        <fullName evidence="1">Uncharacterized protein</fullName>
    </submittedName>
</protein>
<sequence>LVHGNSFYGTIYIDNKNLSNYFNTTVGGVGQGNYYEDILTRDIFDTTGNGFGNSGTEYPYNGSLDTWIGLGGDYGPVGASSTLGLTIRVKDVFNISGGVATFTYSLTGAVNTTCNLTLDSTVISSIEFPSGLFEQNYSHAVTTGVHEWYLKCYYTQNPETQLNSSLRTFTAQIASYPKIINISDASQNVRIDTQSMFFEVNGNLTVLYFSDDNDTFNLNIKIIDNTTVTSSYMLPANLTKQFFVTMRTE</sequence>
<feature type="non-terminal residue" evidence="1">
    <location>
        <position position="249"/>
    </location>
</feature>
<evidence type="ECO:0000313" key="1">
    <source>
        <dbReference type="EMBL" id="GAI38850.1"/>
    </source>
</evidence>
<dbReference type="AlphaFoldDB" id="X1PIH8"/>
<gene>
    <name evidence="1" type="ORF">S06H3_51754</name>
</gene>
<comment type="caution">
    <text evidence="1">The sequence shown here is derived from an EMBL/GenBank/DDBJ whole genome shotgun (WGS) entry which is preliminary data.</text>
</comment>
<feature type="non-terminal residue" evidence="1">
    <location>
        <position position="1"/>
    </location>
</feature>
<organism evidence="1">
    <name type="scientific">marine sediment metagenome</name>
    <dbReference type="NCBI Taxonomy" id="412755"/>
    <lineage>
        <taxon>unclassified sequences</taxon>
        <taxon>metagenomes</taxon>
        <taxon>ecological metagenomes</taxon>
    </lineage>
</organism>
<proteinExistence type="predicted"/>
<name>X1PIH8_9ZZZZ</name>